<dbReference type="SMART" id="SM00271">
    <property type="entry name" value="DnaJ"/>
    <property type="match status" value="1"/>
</dbReference>
<feature type="region of interest" description="Disordered" evidence="6">
    <location>
        <begin position="414"/>
        <end position="444"/>
    </location>
</feature>
<dbReference type="PANTHER" id="PTHR44137:SF58">
    <property type="entry name" value="J DOMAIN-CONTAINING PROTEIN"/>
    <property type="match status" value="1"/>
</dbReference>
<feature type="compositionally biased region" description="Polar residues" evidence="6">
    <location>
        <begin position="142"/>
        <end position="160"/>
    </location>
</feature>
<dbReference type="Pfam" id="PF23551">
    <property type="entry name" value="Zn_ribbon_20"/>
    <property type="match status" value="1"/>
</dbReference>
<dbReference type="InterPro" id="IPR056988">
    <property type="entry name" value="Zn_ribbon_pln"/>
</dbReference>
<dbReference type="Pfam" id="PF11926">
    <property type="entry name" value="DUF3444"/>
    <property type="match status" value="1"/>
</dbReference>
<proteinExistence type="inferred from homology"/>
<name>A0AAV0JQ10_9ROSI</name>
<feature type="compositionally biased region" description="Low complexity" evidence="6">
    <location>
        <begin position="630"/>
        <end position="644"/>
    </location>
</feature>
<comment type="caution">
    <text evidence="9">The sequence shown here is derived from an EMBL/GenBank/DDBJ whole genome shotgun (WGS) entry which is preliminary data.</text>
</comment>
<dbReference type="InterPro" id="IPR005045">
    <property type="entry name" value="CDC50/LEM3_fam"/>
</dbReference>
<dbReference type="EMBL" id="CAMGYJ010000005">
    <property type="protein sequence ID" value="CAI0410696.1"/>
    <property type="molecule type" value="Genomic_DNA"/>
</dbReference>
<evidence type="ECO:0000256" key="5">
    <source>
        <dbReference type="ARBA" id="ARBA00023136"/>
    </source>
</evidence>
<dbReference type="InterPro" id="IPR018253">
    <property type="entry name" value="DnaJ_domain_CS"/>
</dbReference>
<feature type="compositionally biased region" description="Polar residues" evidence="6">
    <location>
        <begin position="226"/>
        <end position="250"/>
    </location>
</feature>
<dbReference type="GO" id="GO:0016020">
    <property type="term" value="C:membrane"/>
    <property type="evidence" value="ECO:0007669"/>
    <property type="project" value="UniProtKB-SubCell"/>
</dbReference>
<keyword evidence="4 7" id="KW-1133">Transmembrane helix</keyword>
<dbReference type="CDD" id="cd06257">
    <property type="entry name" value="DnaJ"/>
    <property type="match status" value="1"/>
</dbReference>
<dbReference type="SUPFAM" id="SSF46565">
    <property type="entry name" value="Chaperone J-domain"/>
    <property type="match status" value="1"/>
</dbReference>
<dbReference type="PRINTS" id="PR00625">
    <property type="entry name" value="JDOMAIN"/>
</dbReference>
<organism evidence="9 10">
    <name type="scientific">Linum tenue</name>
    <dbReference type="NCBI Taxonomy" id="586396"/>
    <lineage>
        <taxon>Eukaryota</taxon>
        <taxon>Viridiplantae</taxon>
        <taxon>Streptophyta</taxon>
        <taxon>Embryophyta</taxon>
        <taxon>Tracheophyta</taxon>
        <taxon>Spermatophyta</taxon>
        <taxon>Magnoliopsida</taxon>
        <taxon>eudicotyledons</taxon>
        <taxon>Gunneridae</taxon>
        <taxon>Pentapetalae</taxon>
        <taxon>rosids</taxon>
        <taxon>fabids</taxon>
        <taxon>Malpighiales</taxon>
        <taxon>Linaceae</taxon>
        <taxon>Linum</taxon>
    </lineage>
</organism>
<evidence type="ECO:0000256" key="7">
    <source>
        <dbReference type="SAM" id="Phobius"/>
    </source>
</evidence>
<evidence type="ECO:0000256" key="6">
    <source>
        <dbReference type="SAM" id="MobiDB-lite"/>
    </source>
</evidence>
<evidence type="ECO:0000313" key="10">
    <source>
        <dbReference type="Proteomes" id="UP001154282"/>
    </source>
</evidence>
<evidence type="ECO:0000256" key="4">
    <source>
        <dbReference type="ARBA" id="ARBA00022989"/>
    </source>
</evidence>
<feature type="transmembrane region" description="Helical" evidence="7">
    <location>
        <begin position="943"/>
        <end position="965"/>
    </location>
</feature>
<evidence type="ECO:0000256" key="2">
    <source>
        <dbReference type="ARBA" id="ARBA00009457"/>
    </source>
</evidence>
<feature type="domain" description="J" evidence="8">
    <location>
        <begin position="66"/>
        <end position="130"/>
    </location>
</feature>
<dbReference type="Pfam" id="PF00226">
    <property type="entry name" value="DnaJ"/>
    <property type="match status" value="1"/>
</dbReference>
<feature type="transmembrane region" description="Helical" evidence="7">
    <location>
        <begin position="668"/>
        <end position="690"/>
    </location>
</feature>
<evidence type="ECO:0000256" key="1">
    <source>
        <dbReference type="ARBA" id="ARBA00004370"/>
    </source>
</evidence>
<dbReference type="PANTHER" id="PTHR44137">
    <property type="entry name" value="BNAC03G44070D PROTEIN"/>
    <property type="match status" value="1"/>
</dbReference>
<dbReference type="AlphaFoldDB" id="A0AAV0JQ10"/>
<keyword evidence="10" id="KW-1185">Reference proteome</keyword>
<protein>
    <recommendedName>
        <fullName evidence="8">J domain-containing protein</fullName>
    </recommendedName>
</protein>
<evidence type="ECO:0000256" key="3">
    <source>
        <dbReference type="ARBA" id="ARBA00022692"/>
    </source>
</evidence>
<feature type="compositionally biased region" description="Basic and acidic residues" evidence="6">
    <location>
        <begin position="302"/>
        <end position="316"/>
    </location>
</feature>
<dbReference type="InterPro" id="IPR036869">
    <property type="entry name" value="J_dom_sf"/>
</dbReference>
<dbReference type="Gene3D" id="1.10.287.110">
    <property type="entry name" value="DnaJ domain"/>
    <property type="match status" value="1"/>
</dbReference>
<keyword evidence="5 7" id="KW-0472">Membrane</keyword>
<gene>
    <name evidence="9" type="ORF">LITE_LOCUS14871</name>
</gene>
<keyword evidence="3 7" id="KW-0812">Transmembrane</keyword>
<evidence type="ECO:0000259" key="8">
    <source>
        <dbReference type="PROSITE" id="PS50076"/>
    </source>
</evidence>
<feature type="region of interest" description="Disordered" evidence="6">
    <location>
        <begin position="226"/>
        <end position="263"/>
    </location>
</feature>
<comment type="subcellular location">
    <subcellularLocation>
        <location evidence="1">Membrane</location>
    </subcellularLocation>
</comment>
<feature type="region of interest" description="Disordered" evidence="6">
    <location>
        <begin position="302"/>
        <end position="364"/>
    </location>
</feature>
<evidence type="ECO:0000313" key="9">
    <source>
        <dbReference type="EMBL" id="CAI0410696.1"/>
    </source>
</evidence>
<feature type="region of interest" description="Disordered" evidence="6">
    <location>
        <begin position="614"/>
        <end position="652"/>
    </location>
</feature>
<dbReference type="PROSITE" id="PS50076">
    <property type="entry name" value="DNAJ_2"/>
    <property type="match status" value="1"/>
</dbReference>
<dbReference type="InterPro" id="IPR001623">
    <property type="entry name" value="DnaJ_domain"/>
</dbReference>
<dbReference type="PROSITE" id="PS00636">
    <property type="entry name" value="DNAJ_1"/>
    <property type="match status" value="1"/>
</dbReference>
<feature type="region of interest" description="Disordered" evidence="6">
    <location>
        <begin position="142"/>
        <end position="180"/>
    </location>
</feature>
<reference evidence="9" key="1">
    <citation type="submission" date="2022-08" db="EMBL/GenBank/DDBJ databases">
        <authorList>
            <person name="Gutierrez-Valencia J."/>
        </authorList>
    </citation>
    <scope>NUCLEOTIDE SEQUENCE</scope>
</reference>
<comment type="similarity">
    <text evidence="2">Belongs to the CDC50/LEM3 family.</text>
</comment>
<dbReference type="Pfam" id="PF03381">
    <property type="entry name" value="CDC50"/>
    <property type="match status" value="1"/>
</dbReference>
<feature type="compositionally biased region" description="Polar residues" evidence="6">
    <location>
        <begin position="339"/>
        <end position="363"/>
    </location>
</feature>
<accession>A0AAV0JQ10</accession>
<sequence>MECNRDEAARAKEIAEKKFIEKDLVGARKFALKARNLYPELEGISQMVATLDVYISSENKVNGEEDWYGILGINPLADDDMVRKQYRKLALVLHPDKNKSVGADGAFKLISMAWSLLSDKTKRTTYDQNRKTNIFRKVSNSVKAPSTMPSSSGFNTSTKATAKANKSVPKAGYSSPVSSKKSKQSRTFWTVCHQCRMQYEYLRVYLNHNLLCPNCHEPFIATETAPPSSTSFKSTAEWNFSQQSHQQASDKNTTKASNASSSFSNGGINYQWTPFSSKSGTTSSAAQAASVVQQAYEKVRREREAAQAATRKEESLKRKHVGKRMGGGHAGKRRRNTEDGSFNNDKGSVTNQMVSTSRRSGSTGVVGITRCSNLRDATEVEIESLLVDKARNAISKKLYDLNSATVSELFMETGNDSRKNDTGSENSVVNGDANEPCAPCDPPNPEVGFEIATSDSKINREMLDSMFIDVPDADFYNFDNNRTETCFGKNQVWAAYDYNEGFPRYYAMIHAVISLDPLKLRISWLNSRTTSEFGPMNWVRWTRGIHGSIHIYPRKGDVWALYRNWSPRWNELTENEVIQKYDVVEVLEDYDKELGIVVVPLGAKGSAVAKRAVGRGRGRGAATADDDPSRSSSSSSSSSSTTSSAKKHSPGPAYSKFSQQELSACKPILTPGLVIATFTFVGFIFIPIGLASLSASENVIEIVDRYDADCIPNSFSANAVNYIQNTQTNKTCSRTLMLAGFSTHCIMRARLRLDLDPGLKDPTPSTPHFRYVRSRSNIQLLSKAHEDAVAPCKPEDSVDGKPIVPCGLIAWSLFNDTYSFTISTKKKVLSVNKKDIAWASDREHKFGSDVYPKNFQNSGLIGGAKLNSSIPLSEQENLLVWMRTAALPTFRKLYGRIEEDLEANDQIEVAIENNYNSYGYGGKKLLILSTSTWIGGRNDFLGAAYLAVGGICFLLAISFILIYLLKSRPLGDPSYLSWNKT</sequence>
<dbReference type="Proteomes" id="UP001154282">
    <property type="component" value="Unassembled WGS sequence"/>
</dbReference>
<dbReference type="InterPro" id="IPR024593">
    <property type="entry name" value="DUF3444"/>
</dbReference>